<keyword evidence="2" id="KW-1185">Reference proteome</keyword>
<evidence type="ECO:0000313" key="1">
    <source>
        <dbReference type="EMBL" id="GAY72796.1"/>
    </source>
</evidence>
<dbReference type="EMBL" id="BEXA01000002">
    <property type="protein sequence ID" value="GAY72796.1"/>
    <property type="molecule type" value="Genomic_DNA"/>
</dbReference>
<dbReference type="Proteomes" id="UP000286974">
    <property type="component" value="Unassembled WGS sequence"/>
</dbReference>
<reference evidence="1 2" key="1">
    <citation type="submission" date="2017-11" db="EMBL/GenBank/DDBJ databases">
        <title>Draft Genome Sequence of Lactobacillus curieae NBRC 111893 isolated from Koso, a Japanese sugar-Vegetable Fermented Beverage.</title>
        <authorList>
            <person name="Chiou T.Y."/>
            <person name="Oshima K."/>
            <person name="Suda W."/>
            <person name="Hattori M."/>
            <person name="Takahashi T."/>
        </authorList>
    </citation>
    <scope>NUCLEOTIDE SEQUENCE [LARGE SCALE GENOMIC DNA]</scope>
    <source>
        <strain evidence="1 2">NBRC111893</strain>
    </source>
</reference>
<accession>A0A401FKH2</accession>
<dbReference type="AlphaFoldDB" id="A0A401FKH2"/>
<proteinExistence type="predicted"/>
<evidence type="ECO:0000313" key="2">
    <source>
        <dbReference type="Proteomes" id="UP000286974"/>
    </source>
</evidence>
<comment type="caution">
    <text evidence="1">The sequence shown here is derived from an EMBL/GenBank/DDBJ whole genome shotgun (WGS) entry which is preliminary data.</text>
</comment>
<name>A0A401FKH2_9LACO</name>
<sequence length="41" mass="4936">MKRTTGFWSKFSLLLGAGQLLWSLYSMIKQYRRDQQPTNRK</sequence>
<protein>
    <submittedName>
        <fullName evidence="1">Uncharacterized protein</fullName>
    </submittedName>
</protein>
<organism evidence="1 2">
    <name type="scientific">Lentilactobacillus kosonis</name>
    <dbReference type="NCBI Taxonomy" id="2810561"/>
    <lineage>
        <taxon>Bacteria</taxon>
        <taxon>Bacillati</taxon>
        <taxon>Bacillota</taxon>
        <taxon>Bacilli</taxon>
        <taxon>Lactobacillales</taxon>
        <taxon>Lactobacillaceae</taxon>
        <taxon>Lentilactobacillus</taxon>
    </lineage>
</organism>
<gene>
    <name evidence="1" type="ORF">NBRC111893_942</name>
</gene>
<dbReference type="RefSeq" id="WP_261341425.1">
    <property type="nucleotide sequence ID" value="NZ_BEXA01000002.1"/>
</dbReference>